<comment type="subcellular location">
    <subcellularLocation>
        <location evidence="1 10">Cell inner membrane</location>
    </subcellularLocation>
</comment>
<evidence type="ECO:0000256" key="11">
    <source>
        <dbReference type="SAM" id="Phobius"/>
    </source>
</evidence>
<protein>
    <recommendedName>
        <fullName evidence="10">Type II secretion system protein K</fullName>
    </recommendedName>
</protein>
<dbReference type="InterPro" id="IPR049031">
    <property type="entry name" value="T2SSK_SAM-like_1st"/>
</dbReference>
<dbReference type="PANTHER" id="PTHR38831:SF1">
    <property type="entry name" value="TYPE II SECRETION SYSTEM PROTEIN K-RELATED"/>
    <property type="match status" value="1"/>
</dbReference>
<keyword evidence="4 10" id="KW-1003">Cell membrane</keyword>
<dbReference type="PIRSF" id="PIRSF002786">
    <property type="entry name" value="XcpX"/>
    <property type="match status" value="1"/>
</dbReference>
<dbReference type="SUPFAM" id="SSF54523">
    <property type="entry name" value="Pili subunits"/>
    <property type="match status" value="1"/>
</dbReference>
<dbReference type="PANTHER" id="PTHR38831">
    <property type="entry name" value="TYPE II SECRETION SYSTEM PROTEIN K"/>
    <property type="match status" value="1"/>
</dbReference>
<dbReference type="InterPro" id="IPR005628">
    <property type="entry name" value="GspK"/>
</dbReference>
<dbReference type="Gene3D" id="3.30.1300.30">
    <property type="entry name" value="GSPII I/J protein-like"/>
    <property type="match status" value="1"/>
</dbReference>
<evidence type="ECO:0000256" key="5">
    <source>
        <dbReference type="ARBA" id="ARBA00022519"/>
    </source>
</evidence>
<dbReference type="EMBL" id="FNQJ01000006">
    <property type="protein sequence ID" value="SEA16801.1"/>
    <property type="molecule type" value="Genomic_DNA"/>
</dbReference>
<evidence type="ECO:0000313" key="15">
    <source>
        <dbReference type="Proteomes" id="UP000199002"/>
    </source>
</evidence>
<feature type="transmembrane region" description="Helical" evidence="11">
    <location>
        <begin position="20"/>
        <end position="41"/>
    </location>
</feature>
<dbReference type="STRING" id="592050.SAMN05421875_106119"/>
<dbReference type="GO" id="GO:0009306">
    <property type="term" value="P:protein secretion"/>
    <property type="evidence" value="ECO:0007669"/>
    <property type="project" value="InterPro"/>
</dbReference>
<evidence type="ECO:0000256" key="7">
    <source>
        <dbReference type="ARBA" id="ARBA00022927"/>
    </source>
</evidence>
<feature type="domain" description="T2SS protein K second SAM-like" evidence="12">
    <location>
        <begin position="224"/>
        <end position="271"/>
    </location>
</feature>
<dbReference type="InterPro" id="IPR049179">
    <property type="entry name" value="T2SSK_SAM-like_2nd"/>
</dbReference>
<evidence type="ECO:0000256" key="3">
    <source>
        <dbReference type="ARBA" id="ARBA00022448"/>
    </source>
</evidence>
<evidence type="ECO:0000256" key="2">
    <source>
        <dbReference type="ARBA" id="ARBA00007246"/>
    </source>
</evidence>
<gene>
    <name evidence="14" type="ORF">SAMN05421875_106119</name>
</gene>
<keyword evidence="9 10" id="KW-0472">Membrane</keyword>
<keyword evidence="8 11" id="KW-1133">Transmembrane helix</keyword>
<dbReference type="InterPro" id="IPR038072">
    <property type="entry name" value="GspK_central_sf"/>
</dbReference>
<comment type="similarity">
    <text evidence="2 10">Belongs to the GSP K family.</text>
</comment>
<dbReference type="InterPro" id="IPR045584">
    <property type="entry name" value="Pilin-like"/>
</dbReference>
<dbReference type="AlphaFoldDB" id="A0A1H3Z062"/>
<dbReference type="RefSeq" id="WP_159433773.1">
    <property type="nucleotide sequence ID" value="NZ_CAXIQL010000063.1"/>
</dbReference>
<evidence type="ECO:0000259" key="12">
    <source>
        <dbReference type="Pfam" id="PF03934"/>
    </source>
</evidence>
<evidence type="ECO:0000256" key="9">
    <source>
        <dbReference type="ARBA" id="ARBA00023136"/>
    </source>
</evidence>
<keyword evidence="3 10" id="KW-0813">Transport</keyword>
<name>A0A1H3Z062_9BURK</name>
<evidence type="ECO:0000259" key="13">
    <source>
        <dbReference type="Pfam" id="PF21687"/>
    </source>
</evidence>
<feature type="domain" description="T2SS protein K first SAM-like" evidence="13">
    <location>
        <begin position="133"/>
        <end position="219"/>
    </location>
</feature>
<dbReference type="Pfam" id="PF03934">
    <property type="entry name" value="T2SSK"/>
    <property type="match status" value="1"/>
</dbReference>
<dbReference type="NCBIfam" id="NF037980">
    <property type="entry name" value="T2SS_GspK"/>
    <property type="match status" value="1"/>
</dbReference>
<dbReference type="Pfam" id="PF21687">
    <property type="entry name" value="T2SSK_1st"/>
    <property type="match status" value="1"/>
</dbReference>
<evidence type="ECO:0000256" key="4">
    <source>
        <dbReference type="ARBA" id="ARBA00022475"/>
    </source>
</evidence>
<evidence type="ECO:0000256" key="6">
    <source>
        <dbReference type="ARBA" id="ARBA00022692"/>
    </source>
</evidence>
<keyword evidence="15" id="KW-1185">Reference proteome</keyword>
<evidence type="ECO:0000256" key="1">
    <source>
        <dbReference type="ARBA" id="ARBA00004533"/>
    </source>
</evidence>
<sequence length="332" mass="35565">MRHRTGSLHNAAGPARQRGAALLAAMLTVTLVATFAAAALWQQWRAVEVETAERARLQSAWILVGALDWSRLILREDGITGGADHLAEPWAVPLQEARLSTFLAADRNMTQVDDASTDTTDAFLSGQITDLQGRLNLSNLIDGDKVNAGALRQFSRLFERLGLPAQQLSLLVQGLREAKASQGANSSAPLLPPTLAQLGWLGLPPATLAVLAPHVTLLPVRTPVNLNTADVDVLLAAIDGLDMADAQKLVQARQARHFRALTDASDQLGASIALNADDHAIASRYFEVRGRLRLGSSVVEERSLVMRQGTTVTTLWRERGAFDSAGATAAAR</sequence>
<proteinExistence type="inferred from homology"/>
<accession>A0A1H3Z062</accession>
<keyword evidence="5 10" id="KW-0997">Cell inner membrane</keyword>
<dbReference type="SUPFAM" id="SSF158544">
    <property type="entry name" value="GspK insert domain-like"/>
    <property type="match status" value="1"/>
</dbReference>
<organism evidence="14 15">
    <name type="scientific">Acidovorax soli</name>
    <dbReference type="NCBI Taxonomy" id="592050"/>
    <lineage>
        <taxon>Bacteria</taxon>
        <taxon>Pseudomonadati</taxon>
        <taxon>Pseudomonadota</taxon>
        <taxon>Betaproteobacteria</taxon>
        <taxon>Burkholderiales</taxon>
        <taxon>Comamonadaceae</taxon>
        <taxon>Acidovorax</taxon>
    </lineage>
</organism>
<evidence type="ECO:0000313" key="14">
    <source>
        <dbReference type="EMBL" id="SEA16801.1"/>
    </source>
</evidence>
<dbReference type="GeneID" id="34233184"/>
<dbReference type="GO" id="GO:0005886">
    <property type="term" value="C:plasma membrane"/>
    <property type="evidence" value="ECO:0007669"/>
    <property type="project" value="UniProtKB-SubCell"/>
</dbReference>
<keyword evidence="6 11" id="KW-0812">Transmembrane</keyword>
<dbReference type="Proteomes" id="UP000199002">
    <property type="component" value="Unassembled WGS sequence"/>
</dbReference>
<reference evidence="15" key="1">
    <citation type="submission" date="2016-10" db="EMBL/GenBank/DDBJ databases">
        <authorList>
            <person name="Varghese N."/>
            <person name="Submissions S."/>
        </authorList>
    </citation>
    <scope>NUCLEOTIDE SEQUENCE [LARGE SCALE GENOMIC DNA]</scope>
    <source>
        <strain evidence="15">DSM 25157</strain>
    </source>
</reference>
<keyword evidence="7" id="KW-0653">Protein transport</keyword>
<evidence type="ECO:0000256" key="8">
    <source>
        <dbReference type="ARBA" id="ARBA00022989"/>
    </source>
</evidence>
<evidence type="ECO:0000256" key="10">
    <source>
        <dbReference type="PIRNR" id="PIRNR002786"/>
    </source>
</evidence>